<dbReference type="EMBL" id="JBJKBG010000007">
    <property type="protein sequence ID" value="KAL3730875.1"/>
    <property type="molecule type" value="Genomic_DNA"/>
</dbReference>
<evidence type="ECO:0000313" key="3">
    <source>
        <dbReference type="Proteomes" id="UP001634007"/>
    </source>
</evidence>
<keyword evidence="3" id="KW-1185">Reference proteome</keyword>
<comment type="caution">
    <text evidence="2">The sequence shown here is derived from an EMBL/GenBank/DDBJ whole genome shotgun (WGS) entry which is preliminary data.</text>
</comment>
<feature type="non-terminal residue" evidence="2">
    <location>
        <position position="85"/>
    </location>
</feature>
<reference evidence="2 3" key="1">
    <citation type="submission" date="2024-11" db="EMBL/GenBank/DDBJ databases">
        <title>Chromosome-level genome assembly of Eucalyptus globulus Labill. provides insights into its genome evolution.</title>
        <authorList>
            <person name="Li X."/>
        </authorList>
    </citation>
    <scope>NUCLEOTIDE SEQUENCE [LARGE SCALE GENOMIC DNA]</scope>
    <source>
        <strain evidence="2">CL2024</strain>
        <tissue evidence="2">Fresh tender leaves</tissue>
    </source>
</reference>
<sequence length="85" mass="9156">MPPVAVVGQNTNSAGRPLPVSSMELPDHSLGAGAMPEVPGRQLASSSEPNTQIPKHQTHQIPAGLKNKQDLSSRPNRSRGRSRWR</sequence>
<dbReference type="AlphaFoldDB" id="A0ABD3K5C2"/>
<feature type="compositionally biased region" description="Polar residues" evidence="1">
    <location>
        <begin position="43"/>
        <end position="55"/>
    </location>
</feature>
<proteinExistence type="predicted"/>
<feature type="compositionally biased region" description="Basic residues" evidence="1">
    <location>
        <begin position="76"/>
        <end position="85"/>
    </location>
</feature>
<organism evidence="2 3">
    <name type="scientific">Eucalyptus globulus</name>
    <name type="common">Tasmanian blue gum</name>
    <dbReference type="NCBI Taxonomy" id="34317"/>
    <lineage>
        <taxon>Eukaryota</taxon>
        <taxon>Viridiplantae</taxon>
        <taxon>Streptophyta</taxon>
        <taxon>Embryophyta</taxon>
        <taxon>Tracheophyta</taxon>
        <taxon>Spermatophyta</taxon>
        <taxon>Magnoliopsida</taxon>
        <taxon>eudicotyledons</taxon>
        <taxon>Gunneridae</taxon>
        <taxon>Pentapetalae</taxon>
        <taxon>rosids</taxon>
        <taxon>malvids</taxon>
        <taxon>Myrtales</taxon>
        <taxon>Myrtaceae</taxon>
        <taxon>Myrtoideae</taxon>
        <taxon>Eucalypteae</taxon>
        <taxon>Eucalyptus</taxon>
    </lineage>
</organism>
<gene>
    <name evidence="2" type="ORF">ACJRO7_027837</name>
</gene>
<name>A0ABD3K5C2_EUCGL</name>
<evidence type="ECO:0000313" key="2">
    <source>
        <dbReference type="EMBL" id="KAL3730875.1"/>
    </source>
</evidence>
<accession>A0ABD3K5C2</accession>
<evidence type="ECO:0000256" key="1">
    <source>
        <dbReference type="SAM" id="MobiDB-lite"/>
    </source>
</evidence>
<dbReference type="Proteomes" id="UP001634007">
    <property type="component" value="Unassembled WGS sequence"/>
</dbReference>
<feature type="region of interest" description="Disordered" evidence="1">
    <location>
        <begin position="1"/>
        <end position="85"/>
    </location>
</feature>
<protein>
    <submittedName>
        <fullName evidence="2">Uncharacterized protein</fullName>
    </submittedName>
</protein>